<accession>A0A4T2C4L2</accession>
<dbReference type="InterPro" id="IPR002328">
    <property type="entry name" value="ADH_Zn_CS"/>
</dbReference>
<gene>
    <name evidence="7" type="ORF">D4765_05985</name>
</gene>
<dbReference type="InterPro" id="IPR011032">
    <property type="entry name" value="GroES-like_sf"/>
</dbReference>
<dbReference type="InterPro" id="IPR013154">
    <property type="entry name" value="ADH-like_N"/>
</dbReference>
<organism evidence="7 8">
    <name type="scientific">Subtercola vilae</name>
    <dbReference type="NCBI Taxonomy" id="2056433"/>
    <lineage>
        <taxon>Bacteria</taxon>
        <taxon>Bacillati</taxon>
        <taxon>Actinomycetota</taxon>
        <taxon>Actinomycetes</taxon>
        <taxon>Micrococcales</taxon>
        <taxon>Microbacteriaceae</taxon>
        <taxon>Subtercola</taxon>
    </lineage>
</organism>
<dbReference type="RefSeq" id="WP_136641381.1">
    <property type="nucleotide sequence ID" value="NZ_QYRT01000008.1"/>
</dbReference>
<dbReference type="InterPro" id="IPR020843">
    <property type="entry name" value="ER"/>
</dbReference>
<keyword evidence="3 5" id="KW-0862">Zinc</keyword>
<dbReference type="AlphaFoldDB" id="A0A4T2C4L2"/>
<proteinExistence type="inferred from homology"/>
<dbReference type="InterPro" id="IPR036291">
    <property type="entry name" value="NAD(P)-bd_dom_sf"/>
</dbReference>
<sequence>MKALQFTAQDQPEVLELATPEIARDEVLIAARRVGVCHSDIDLLEGRYIIPFSYPIIPGHEWSGQVAALGSDVTGFTVGDTVVGECVIGDDHFGFSISGAGAEYFVAKPAWLHKVPSGLSFADAALVEPFSVAYSALMKVGNVNASDILVVLGAGPIGLAVTAGAAALGAVTVVVEPSEDRRVAATKLGAAHTVHPDAAAEFIADLSNGRGANVVIECSGRPEVMALALEYVANRGRVCYVGIDVGRSAPAKLGLIQSKELAITGVIGSEGLWPATLRFLANTKIDLSPLITNVFAAADALQALESAHSPQTTIKAHIEFDAPLLGDPVPR</sequence>
<dbReference type="EMBL" id="QYRT01000008">
    <property type="protein sequence ID" value="TIH38649.1"/>
    <property type="molecule type" value="Genomic_DNA"/>
</dbReference>
<evidence type="ECO:0000256" key="4">
    <source>
        <dbReference type="ARBA" id="ARBA00023002"/>
    </source>
</evidence>
<dbReference type="InterPro" id="IPR050129">
    <property type="entry name" value="Zn_alcohol_dh"/>
</dbReference>
<reference evidence="7 8" key="1">
    <citation type="journal article" date="2019" name="Microorganisms">
        <title>Systematic Affiliation and Genome Analysis of Subtercola vilae DB165(T) with Particular Emphasis on Cold Adaptation of an Isolate from a High-Altitude Cold Volcano Lake.</title>
        <authorList>
            <person name="Villalobos A.S."/>
            <person name="Wiese J."/>
            <person name="Imhoff J.F."/>
            <person name="Dorador C."/>
            <person name="Keller A."/>
            <person name="Hentschel U."/>
        </authorList>
    </citation>
    <scope>NUCLEOTIDE SEQUENCE [LARGE SCALE GENOMIC DNA]</scope>
    <source>
        <strain evidence="7 8">DB165</strain>
    </source>
</reference>
<feature type="domain" description="Enoyl reductase (ER)" evidence="6">
    <location>
        <begin position="8"/>
        <end position="314"/>
    </location>
</feature>
<comment type="similarity">
    <text evidence="5">Belongs to the zinc-containing alcohol dehydrogenase family.</text>
</comment>
<dbReference type="Pfam" id="PF00107">
    <property type="entry name" value="ADH_zinc_N"/>
    <property type="match status" value="1"/>
</dbReference>
<dbReference type="Pfam" id="PF08240">
    <property type="entry name" value="ADH_N"/>
    <property type="match status" value="1"/>
</dbReference>
<evidence type="ECO:0000259" key="6">
    <source>
        <dbReference type="SMART" id="SM00829"/>
    </source>
</evidence>
<dbReference type="PANTHER" id="PTHR43401">
    <property type="entry name" value="L-THREONINE 3-DEHYDROGENASE"/>
    <property type="match status" value="1"/>
</dbReference>
<dbReference type="OrthoDB" id="9797931at2"/>
<evidence type="ECO:0000256" key="2">
    <source>
        <dbReference type="ARBA" id="ARBA00022723"/>
    </source>
</evidence>
<evidence type="ECO:0000256" key="5">
    <source>
        <dbReference type="RuleBase" id="RU361277"/>
    </source>
</evidence>
<evidence type="ECO:0000256" key="1">
    <source>
        <dbReference type="ARBA" id="ARBA00001947"/>
    </source>
</evidence>
<dbReference type="PROSITE" id="PS00059">
    <property type="entry name" value="ADH_ZINC"/>
    <property type="match status" value="1"/>
</dbReference>
<dbReference type="PANTHER" id="PTHR43401:SF2">
    <property type="entry name" value="L-THREONINE 3-DEHYDROGENASE"/>
    <property type="match status" value="1"/>
</dbReference>
<keyword evidence="8" id="KW-1185">Reference proteome</keyword>
<dbReference type="SUPFAM" id="SSF50129">
    <property type="entry name" value="GroES-like"/>
    <property type="match status" value="1"/>
</dbReference>
<evidence type="ECO:0000313" key="8">
    <source>
        <dbReference type="Proteomes" id="UP000306192"/>
    </source>
</evidence>
<comment type="caution">
    <text evidence="7">The sequence shown here is derived from an EMBL/GenBank/DDBJ whole genome shotgun (WGS) entry which is preliminary data.</text>
</comment>
<keyword evidence="4" id="KW-0560">Oxidoreductase</keyword>
<dbReference type="Gene3D" id="3.90.180.10">
    <property type="entry name" value="Medium-chain alcohol dehydrogenases, catalytic domain"/>
    <property type="match status" value="2"/>
</dbReference>
<evidence type="ECO:0000313" key="7">
    <source>
        <dbReference type="EMBL" id="TIH38649.1"/>
    </source>
</evidence>
<dbReference type="GO" id="GO:0008270">
    <property type="term" value="F:zinc ion binding"/>
    <property type="evidence" value="ECO:0007669"/>
    <property type="project" value="InterPro"/>
</dbReference>
<dbReference type="GO" id="GO:0016491">
    <property type="term" value="F:oxidoreductase activity"/>
    <property type="evidence" value="ECO:0007669"/>
    <property type="project" value="UniProtKB-KW"/>
</dbReference>
<protein>
    <submittedName>
        <fullName evidence="7">Alcohol dehydrogenase</fullName>
    </submittedName>
</protein>
<keyword evidence="2 5" id="KW-0479">Metal-binding</keyword>
<name>A0A4T2C4L2_9MICO</name>
<comment type="cofactor">
    <cofactor evidence="1 5">
        <name>Zn(2+)</name>
        <dbReference type="ChEBI" id="CHEBI:29105"/>
    </cofactor>
</comment>
<evidence type="ECO:0000256" key="3">
    <source>
        <dbReference type="ARBA" id="ARBA00022833"/>
    </source>
</evidence>
<dbReference type="InterPro" id="IPR013149">
    <property type="entry name" value="ADH-like_C"/>
</dbReference>
<dbReference type="SMART" id="SM00829">
    <property type="entry name" value="PKS_ER"/>
    <property type="match status" value="1"/>
</dbReference>
<dbReference type="Proteomes" id="UP000306192">
    <property type="component" value="Unassembled WGS sequence"/>
</dbReference>
<dbReference type="SUPFAM" id="SSF51735">
    <property type="entry name" value="NAD(P)-binding Rossmann-fold domains"/>
    <property type="match status" value="1"/>
</dbReference>
<dbReference type="Gene3D" id="3.40.50.720">
    <property type="entry name" value="NAD(P)-binding Rossmann-like Domain"/>
    <property type="match status" value="1"/>
</dbReference>